<keyword evidence="2" id="KW-0472">Membrane</keyword>
<protein>
    <submittedName>
        <fullName evidence="3">Uncharacterized protein</fullName>
    </submittedName>
</protein>
<feature type="transmembrane region" description="Helical" evidence="2">
    <location>
        <begin position="72"/>
        <end position="99"/>
    </location>
</feature>
<evidence type="ECO:0000256" key="2">
    <source>
        <dbReference type="SAM" id="Phobius"/>
    </source>
</evidence>
<dbReference type="EMBL" id="DVHA01000025">
    <property type="protein sequence ID" value="HIR60109.1"/>
    <property type="molecule type" value="Genomic_DNA"/>
</dbReference>
<evidence type="ECO:0000313" key="3">
    <source>
        <dbReference type="EMBL" id="HIR60109.1"/>
    </source>
</evidence>
<evidence type="ECO:0000256" key="1">
    <source>
        <dbReference type="SAM" id="MobiDB-lite"/>
    </source>
</evidence>
<evidence type="ECO:0000313" key="4">
    <source>
        <dbReference type="Proteomes" id="UP000824241"/>
    </source>
</evidence>
<accession>A0A9D1DWG8</accession>
<dbReference type="AlphaFoldDB" id="A0A9D1DWG8"/>
<organism evidence="3 4">
    <name type="scientific">Candidatus Faecivivens stercoravium</name>
    <dbReference type="NCBI Taxonomy" id="2840803"/>
    <lineage>
        <taxon>Bacteria</taxon>
        <taxon>Bacillati</taxon>
        <taxon>Bacillota</taxon>
        <taxon>Clostridia</taxon>
        <taxon>Eubacteriales</taxon>
        <taxon>Oscillospiraceae</taxon>
        <taxon>Oscillospiraceae incertae sedis</taxon>
        <taxon>Candidatus Faecivivens</taxon>
    </lineage>
</organism>
<name>A0A9D1DWG8_9FIRM</name>
<reference evidence="3" key="1">
    <citation type="submission" date="2020-10" db="EMBL/GenBank/DDBJ databases">
        <authorList>
            <person name="Gilroy R."/>
        </authorList>
    </citation>
    <scope>NUCLEOTIDE SEQUENCE</scope>
    <source>
        <strain evidence="3">CHK189-12415</strain>
    </source>
</reference>
<sequence length="103" mass="11224">MAKKKKRADWDDGRTIANMNIDGMPWYRPGPDLPGSGAVGPDEGEVGPDGLLKQKEQKEEPPLLQGKPLRRLMVSATLVGAGLALVFVVAAFLFIQFLLHVWG</sequence>
<keyword evidence="2" id="KW-0812">Transmembrane</keyword>
<feature type="region of interest" description="Disordered" evidence="1">
    <location>
        <begin position="22"/>
        <end position="60"/>
    </location>
</feature>
<gene>
    <name evidence="3" type="ORF">IAB37_00810</name>
</gene>
<keyword evidence="2" id="KW-1133">Transmembrane helix</keyword>
<reference evidence="3" key="2">
    <citation type="journal article" date="2021" name="PeerJ">
        <title>Extensive microbial diversity within the chicken gut microbiome revealed by metagenomics and culture.</title>
        <authorList>
            <person name="Gilroy R."/>
            <person name="Ravi A."/>
            <person name="Getino M."/>
            <person name="Pursley I."/>
            <person name="Horton D.L."/>
            <person name="Alikhan N.F."/>
            <person name="Baker D."/>
            <person name="Gharbi K."/>
            <person name="Hall N."/>
            <person name="Watson M."/>
            <person name="Adriaenssens E.M."/>
            <person name="Foster-Nyarko E."/>
            <person name="Jarju S."/>
            <person name="Secka A."/>
            <person name="Antonio M."/>
            <person name="Oren A."/>
            <person name="Chaudhuri R.R."/>
            <person name="La Ragione R."/>
            <person name="Hildebrand F."/>
            <person name="Pallen M.J."/>
        </authorList>
    </citation>
    <scope>NUCLEOTIDE SEQUENCE</scope>
    <source>
        <strain evidence="3">CHK189-12415</strain>
    </source>
</reference>
<dbReference type="Proteomes" id="UP000824241">
    <property type="component" value="Unassembled WGS sequence"/>
</dbReference>
<comment type="caution">
    <text evidence="3">The sequence shown here is derived from an EMBL/GenBank/DDBJ whole genome shotgun (WGS) entry which is preliminary data.</text>
</comment>
<proteinExistence type="predicted"/>